<dbReference type="InterPro" id="IPR027463">
    <property type="entry name" value="AcrB_DN_DC_subdom"/>
</dbReference>
<keyword evidence="4" id="KW-1003">Cell membrane</keyword>
<dbReference type="OrthoDB" id="9807350at2"/>
<name>A0A371B3Q2_9BRAD</name>
<keyword evidence="7 9" id="KW-1133">Transmembrane helix</keyword>
<dbReference type="NCBIfam" id="NF000282">
    <property type="entry name" value="RND_permease_1"/>
    <property type="match status" value="1"/>
</dbReference>
<dbReference type="Gene3D" id="3.30.70.1440">
    <property type="entry name" value="Multidrug efflux transporter AcrB pore domain"/>
    <property type="match status" value="1"/>
</dbReference>
<evidence type="ECO:0000256" key="2">
    <source>
        <dbReference type="ARBA" id="ARBA00010942"/>
    </source>
</evidence>
<feature type="transmembrane region" description="Helical" evidence="9">
    <location>
        <begin position="882"/>
        <end position="900"/>
    </location>
</feature>
<feature type="transmembrane region" description="Helical" evidence="9">
    <location>
        <begin position="395"/>
        <end position="419"/>
    </location>
</feature>
<evidence type="ECO:0000256" key="8">
    <source>
        <dbReference type="ARBA" id="ARBA00023136"/>
    </source>
</evidence>
<feature type="transmembrane region" description="Helical" evidence="9">
    <location>
        <begin position="547"/>
        <end position="567"/>
    </location>
</feature>
<evidence type="ECO:0000259" key="10">
    <source>
        <dbReference type="PROSITE" id="PS50156"/>
    </source>
</evidence>
<keyword evidence="3 9" id="KW-0813">Transport</keyword>
<dbReference type="PANTHER" id="PTHR32063">
    <property type="match status" value="1"/>
</dbReference>
<gene>
    <name evidence="11" type="ORF">DXH78_15950</name>
</gene>
<feature type="transmembrane region" description="Helical" evidence="9">
    <location>
        <begin position="12"/>
        <end position="32"/>
    </location>
</feature>
<dbReference type="InterPro" id="IPR000731">
    <property type="entry name" value="SSD"/>
</dbReference>
<dbReference type="InterPro" id="IPR004764">
    <property type="entry name" value="MdtF-like"/>
</dbReference>
<keyword evidence="5 9" id="KW-0997">Cell inner membrane</keyword>
<dbReference type="Gene3D" id="3.30.70.1320">
    <property type="entry name" value="Multidrug efflux transporter AcrB pore domain like"/>
    <property type="match status" value="1"/>
</dbReference>
<evidence type="ECO:0000256" key="4">
    <source>
        <dbReference type="ARBA" id="ARBA00022475"/>
    </source>
</evidence>
<dbReference type="GO" id="GO:0042910">
    <property type="term" value="F:xenobiotic transmembrane transporter activity"/>
    <property type="evidence" value="ECO:0007669"/>
    <property type="project" value="TreeGrafter"/>
</dbReference>
<comment type="similarity">
    <text evidence="2 9">Belongs to the resistance-nodulation-cell division (RND) (TC 2.A.6) family.</text>
</comment>
<evidence type="ECO:0000313" key="11">
    <source>
        <dbReference type="EMBL" id="RDV02091.1"/>
    </source>
</evidence>
<dbReference type="FunFam" id="3.30.70.1430:FF:000001">
    <property type="entry name" value="Efflux pump membrane transporter"/>
    <property type="match status" value="1"/>
</dbReference>
<proteinExistence type="inferred from homology"/>
<evidence type="ECO:0000256" key="7">
    <source>
        <dbReference type="ARBA" id="ARBA00022989"/>
    </source>
</evidence>
<comment type="caution">
    <text evidence="11">The sequence shown here is derived from an EMBL/GenBank/DDBJ whole genome shotgun (WGS) entry which is preliminary data.</text>
</comment>
<dbReference type="Gene3D" id="3.30.2090.10">
    <property type="entry name" value="Multidrug efflux transporter AcrB TolC docking domain, DN and DC subdomains"/>
    <property type="match status" value="2"/>
</dbReference>
<evidence type="ECO:0000256" key="1">
    <source>
        <dbReference type="ARBA" id="ARBA00004429"/>
    </source>
</evidence>
<feature type="domain" description="SSD" evidence="10">
    <location>
        <begin position="368"/>
        <end position="497"/>
    </location>
</feature>
<evidence type="ECO:0000313" key="12">
    <source>
        <dbReference type="Proteomes" id="UP000263993"/>
    </source>
</evidence>
<feature type="transmembrane region" description="Helical" evidence="9">
    <location>
        <begin position="472"/>
        <end position="499"/>
    </location>
</feature>
<protein>
    <recommendedName>
        <fullName evidence="9">Efflux pump membrane transporter</fullName>
    </recommendedName>
</protein>
<keyword evidence="8 9" id="KW-0472">Membrane</keyword>
<feature type="transmembrane region" description="Helical" evidence="9">
    <location>
        <begin position="369"/>
        <end position="389"/>
    </location>
</feature>
<dbReference type="PANTHER" id="PTHR32063:SF11">
    <property type="entry name" value="CATION OR DRUG EFFLUX SYSTEM PROTEIN"/>
    <property type="match status" value="1"/>
</dbReference>
<dbReference type="GO" id="GO:0005886">
    <property type="term" value="C:plasma membrane"/>
    <property type="evidence" value="ECO:0007669"/>
    <property type="project" value="UniProtKB-SubCell"/>
</dbReference>
<dbReference type="NCBIfam" id="TIGR00915">
    <property type="entry name" value="2A0602"/>
    <property type="match status" value="1"/>
</dbReference>
<dbReference type="Gene3D" id="1.20.1640.10">
    <property type="entry name" value="Multidrug efflux transporter AcrB transmembrane domain"/>
    <property type="match status" value="2"/>
</dbReference>
<evidence type="ECO:0000256" key="3">
    <source>
        <dbReference type="ARBA" id="ARBA00022448"/>
    </source>
</evidence>
<evidence type="ECO:0000256" key="5">
    <source>
        <dbReference type="ARBA" id="ARBA00022519"/>
    </source>
</evidence>
<feature type="transmembrane region" description="Helical" evidence="9">
    <location>
        <begin position="342"/>
        <end position="362"/>
    </location>
</feature>
<sequence>MNFSRFFIDRPIFAGVLSVLIFLAGLLAMRAMPISEYPEVVPPSVVVRAQYPGANPRVIAETVATPIEESVNGVEGMLYMNSQATTDGVMNLTVTFALGTDPDKATQLVQNRVSQAEARLPEEVRQLGITTTKSSPDLTMVVHLLSPNGRYDMTYLRNYGILNVKDRLSRIPGIGSVQLFGAGDYAMRVWLDPQKVAARSLSAGDIVREIRAQNVQAAAGIVGAAPSVPGLDLQLSLNAQGRLDSIDDFGEIIVRTGADGQVTRLKDVARLELGSADYSLRSLLDNKDAVAIGIMQAPGSNALDISQNVRKVMADLKHAMPDGVDYAIVYDPTQFISASIEAVVHTLLEAIVLVVLVVILFLQTWRASIIPLLAVPVSIVGTFAVMYALGFSINALTLFGLVLAIGIVVDDAIVVVENVERNIENGLSARAATYQAMSEVSGPIVAIALVLVAVFVPLAFISGLSGQFYNQFALTIAISTVISAINSLTLSPALAAMLLKGHDAPKDRLTRAMDKVLGPFFRLFNKVFTRGTQGYTGGVKSLLGRKAAVMGVYAVLVGVTVGLFQIVPGGFVPAQDKQYLVGFAQLPDGATLDRTEDVIRRMSDIALKEPGVESAVAFPGLSIAGFTNSSNAGIVFVTLKPFAERKTPNLSGGAIAMALNQKFFGIDEAFIAMFPPPPVMGLGTIGGFKLQIEDRAGLGYKALDDATKAFLGKAMAAPELAGLFTSYRVNVPQLYADIDRTAARQLSVAVPDIFETLQAYLGSVYVNDFNKFGRTYSVRVQADAKYRAHAEDISRLQVRSTTGRMVPLGAVLKMKTTAGPERAQRYNGFLAADISGGPAPGYSSGQAQEVIERIAKETLPAGISYEWTELTYQQILAGNSAVLIYPIAILLVFLVLAALYESLVLPVAIMLIVPMGLMAAMAGVWLTGGDNNIFTQIGLFVLVGLSAKNAILIVEFARELEFAGRKPFEAALEASRLRLRPILMTSMAFIMGVVPLVTSEGAGAEMRHAMGVAVFAGMIGVTFFGIFLTPVFYLLVRALSGFKPLRNHNAAPEEIPAAAHAP</sequence>
<dbReference type="InterPro" id="IPR001036">
    <property type="entry name" value="Acrflvin-R"/>
</dbReference>
<reference evidence="12" key="1">
    <citation type="submission" date="2018-08" db="EMBL/GenBank/DDBJ databases">
        <authorList>
            <person name="Kim S.-J."/>
            <person name="Jung G.-Y."/>
        </authorList>
    </citation>
    <scope>NUCLEOTIDE SEQUENCE [LARGE SCALE GENOMIC DNA]</scope>
    <source>
        <strain evidence="12">GY_H</strain>
    </source>
</reference>
<dbReference type="GO" id="GO:0009636">
    <property type="term" value="P:response to toxic substance"/>
    <property type="evidence" value="ECO:0007669"/>
    <property type="project" value="UniProtKB-ARBA"/>
</dbReference>
<accession>A0A371B3Q2</accession>
<comment type="subcellular location">
    <subcellularLocation>
        <location evidence="1 9">Cell inner membrane</location>
        <topology evidence="1 9">Multi-pass membrane protein</topology>
    </subcellularLocation>
</comment>
<dbReference type="SUPFAM" id="SSF82714">
    <property type="entry name" value="Multidrug efflux transporter AcrB TolC docking domain, DN and DC subdomains"/>
    <property type="match status" value="2"/>
</dbReference>
<keyword evidence="6 9" id="KW-0812">Transmembrane</keyword>
<dbReference type="PROSITE" id="PS50156">
    <property type="entry name" value="SSD"/>
    <property type="match status" value="1"/>
</dbReference>
<dbReference type="Pfam" id="PF00873">
    <property type="entry name" value="ACR_tran"/>
    <property type="match status" value="1"/>
</dbReference>
<feature type="transmembrane region" description="Helical" evidence="9">
    <location>
        <begin position="977"/>
        <end position="997"/>
    </location>
</feature>
<keyword evidence="12" id="KW-1185">Reference proteome</keyword>
<dbReference type="Proteomes" id="UP000263993">
    <property type="component" value="Unassembled WGS sequence"/>
</dbReference>
<dbReference type="FunFam" id="1.20.1640.10:FF:000001">
    <property type="entry name" value="Efflux pump membrane transporter"/>
    <property type="match status" value="1"/>
</dbReference>
<dbReference type="RefSeq" id="WP_115518212.1">
    <property type="nucleotide sequence ID" value="NZ_QRGO01000002.1"/>
</dbReference>
<feature type="transmembrane region" description="Helical" evidence="9">
    <location>
        <begin position="933"/>
        <end position="956"/>
    </location>
</feature>
<dbReference type="SUPFAM" id="SSF82693">
    <property type="entry name" value="Multidrug efflux transporter AcrB pore domain, PN1, PN2, PC1 and PC2 subdomains"/>
    <property type="match status" value="4"/>
</dbReference>
<organism evidence="11 12">
    <name type="scientific">Undibacter mobilis</name>
    <dbReference type="NCBI Taxonomy" id="2292256"/>
    <lineage>
        <taxon>Bacteria</taxon>
        <taxon>Pseudomonadati</taxon>
        <taxon>Pseudomonadota</taxon>
        <taxon>Alphaproteobacteria</taxon>
        <taxon>Hyphomicrobiales</taxon>
        <taxon>Nitrobacteraceae</taxon>
        <taxon>Undibacter</taxon>
    </lineage>
</organism>
<feature type="transmembrane region" description="Helical" evidence="9">
    <location>
        <begin position="440"/>
        <end position="460"/>
    </location>
</feature>
<dbReference type="SUPFAM" id="SSF82866">
    <property type="entry name" value="Multidrug efflux transporter AcrB transmembrane domain"/>
    <property type="match status" value="2"/>
</dbReference>
<dbReference type="AlphaFoldDB" id="A0A371B3Q2"/>
<feature type="transmembrane region" description="Helical" evidence="9">
    <location>
        <begin position="1009"/>
        <end position="1036"/>
    </location>
</feature>
<dbReference type="Gene3D" id="3.30.70.1430">
    <property type="entry name" value="Multidrug efflux transporter AcrB pore domain"/>
    <property type="match status" value="2"/>
</dbReference>
<feature type="transmembrane region" description="Helical" evidence="9">
    <location>
        <begin position="907"/>
        <end position="927"/>
    </location>
</feature>
<dbReference type="EMBL" id="QRGO01000002">
    <property type="protein sequence ID" value="RDV02091.1"/>
    <property type="molecule type" value="Genomic_DNA"/>
</dbReference>
<dbReference type="GO" id="GO:0015562">
    <property type="term" value="F:efflux transmembrane transporter activity"/>
    <property type="evidence" value="ECO:0007669"/>
    <property type="project" value="InterPro"/>
</dbReference>
<evidence type="ECO:0000256" key="9">
    <source>
        <dbReference type="RuleBase" id="RU364070"/>
    </source>
</evidence>
<evidence type="ECO:0000256" key="6">
    <source>
        <dbReference type="ARBA" id="ARBA00022692"/>
    </source>
</evidence>
<dbReference type="PRINTS" id="PR00702">
    <property type="entry name" value="ACRIFLAVINRP"/>
</dbReference>